<accession>A0ACC0CPD6</accession>
<gene>
    <name evidence="1" type="ORF">F4821DRAFT_272633</name>
</gene>
<protein>
    <submittedName>
        <fullName evidence="1">Metalloreductase Fre8</fullName>
    </submittedName>
</protein>
<sequence length="571" mass="63634">MSWPWEIYALDAAEKEARRHSLDRYAAYAQLSALVPIAIVVLYRLGSWSIKRFSSPREVDYLAVPTSPALKQTRESKVGSWAGAARKVAWWLGEDVVFLGVNWGQRDQILAGVGWTVWLVFLCIIGTGKDYLHLTKRFGSVALSQLPMQYLLALKSINPVAFALGSSHEQVNRWHRVLGWVIYFLLIAHACLYLNFYVHEGILAERLVRLVPALGLAGLIGMSLMNATALRAIRKFSYRVFFITHLAVAMLLPPAIFFHSHHGGRQYVVEALLVFFIDLIKRKIDTVTAPATLELIPGTSLIKIVTNIPPKKLDRFRKYAGMHVYLSIPTAARRSASAAFLLFEFAFNPFTIAAMDDESGDLTLVARRQKGPMTKTLAEFAENGVSSIKIPLSIEGPYGCASHFPNLAGPEFDRVLLVAGGVGATFILPLYRHRMIITESAVARVQMVWAVRGAGDATWPVSGTAGSILDDENIHLFLTGDIVTSPDVVTSSNNEDDAVELSSNMHTGADHSRKRPDLRKIVDDIFRQGVEDRVAVLVCGPDEMARELRSYVGYWVKKGRNVWWHNESFAW</sequence>
<evidence type="ECO:0000313" key="1">
    <source>
        <dbReference type="EMBL" id="KAI6082178.1"/>
    </source>
</evidence>
<proteinExistence type="predicted"/>
<evidence type="ECO:0000313" key="2">
    <source>
        <dbReference type="Proteomes" id="UP001497680"/>
    </source>
</evidence>
<comment type="caution">
    <text evidence="1">The sequence shown here is derived from an EMBL/GenBank/DDBJ whole genome shotgun (WGS) entry which is preliminary data.</text>
</comment>
<reference evidence="1 2" key="1">
    <citation type="journal article" date="2022" name="New Phytol.">
        <title>Ecological generalism drives hyperdiversity of secondary metabolite gene clusters in xylarialean endophytes.</title>
        <authorList>
            <person name="Franco M.E.E."/>
            <person name="Wisecaver J.H."/>
            <person name="Arnold A.E."/>
            <person name="Ju Y.M."/>
            <person name="Slot J.C."/>
            <person name="Ahrendt S."/>
            <person name="Moore L.P."/>
            <person name="Eastman K.E."/>
            <person name="Scott K."/>
            <person name="Konkel Z."/>
            <person name="Mondo S.J."/>
            <person name="Kuo A."/>
            <person name="Hayes R.D."/>
            <person name="Haridas S."/>
            <person name="Andreopoulos B."/>
            <person name="Riley R."/>
            <person name="LaButti K."/>
            <person name="Pangilinan J."/>
            <person name="Lipzen A."/>
            <person name="Amirebrahimi M."/>
            <person name="Yan J."/>
            <person name="Adam C."/>
            <person name="Keymanesh K."/>
            <person name="Ng V."/>
            <person name="Louie K."/>
            <person name="Northen T."/>
            <person name="Drula E."/>
            <person name="Henrissat B."/>
            <person name="Hsieh H.M."/>
            <person name="Youens-Clark K."/>
            <person name="Lutzoni F."/>
            <person name="Miadlikowska J."/>
            <person name="Eastwood D.C."/>
            <person name="Hamelin R.C."/>
            <person name="Grigoriev I.V."/>
            <person name="U'Ren J.M."/>
        </authorList>
    </citation>
    <scope>NUCLEOTIDE SEQUENCE [LARGE SCALE GENOMIC DNA]</scope>
    <source>
        <strain evidence="1 2">ER1909</strain>
    </source>
</reference>
<keyword evidence="2" id="KW-1185">Reference proteome</keyword>
<dbReference type="EMBL" id="MU394376">
    <property type="protein sequence ID" value="KAI6082178.1"/>
    <property type="molecule type" value="Genomic_DNA"/>
</dbReference>
<name>A0ACC0CPD6_9PEZI</name>
<organism evidence="1 2">
    <name type="scientific">Hypoxylon rubiginosum</name>
    <dbReference type="NCBI Taxonomy" id="110542"/>
    <lineage>
        <taxon>Eukaryota</taxon>
        <taxon>Fungi</taxon>
        <taxon>Dikarya</taxon>
        <taxon>Ascomycota</taxon>
        <taxon>Pezizomycotina</taxon>
        <taxon>Sordariomycetes</taxon>
        <taxon>Xylariomycetidae</taxon>
        <taxon>Xylariales</taxon>
        <taxon>Hypoxylaceae</taxon>
        <taxon>Hypoxylon</taxon>
    </lineage>
</organism>
<dbReference type="Proteomes" id="UP001497680">
    <property type="component" value="Unassembled WGS sequence"/>
</dbReference>